<evidence type="ECO:0000313" key="1">
    <source>
        <dbReference type="EMBL" id="AAZ61781.1"/>
    </source>
</evidence>
<gene>
    <name evidence="1" type="ordered locus">Reut_A2419</name>
</gene>
<dbReference type="OrthoDB" id="6937615at2"/>
<organism evidence="1">
    <name type="scientific">Cupriavidus pinatubonensis (strain JMP 134 / LMG 1197)</name>
    <name type="common">Cupriavidus necator (strain JMP 134)</name>
    <dbReference type="NCBI Taxonomy" id="264198"/>
    <lineage>
        <taxon>Bacteria</taxon>
        <taxon>Pseudomonadati</taxon>
        <taxon>Pseudomonadota</taxon>
        <taxon>Betaproteobacteria</taxon>
        <taxon>Burkholderiales</taxon>
        <taxon>Burkholderiaceae</taxon>
        <taxon>Cupriavidus</taxon>
    </lineage>
</organism>
<dbReference type="InterPro" id="IPR019659">
    <property type="entry name" value="DUF2514"/>
</dbReference>
<dbReference type="EMBL" id="CP000090">
    <property type="protein sequence ID" value="AAZ61781.1"/>
    <property type="molecule type" value="Genomic_DNA"/>
</dbReference>
<evidence type="ECO:0008006" key="2">
    <source>
        <dbReference type="Google" id="ProtNLM"/>
    </source>
</evidence>
<accession>Q46YK2</accession>
<proteinExistence type="predicted"/>
<dbReference type="STRING" id="264198.Reut_A2419"/>
<protein>
    <recommendedName>
        <fullName evidence="2">DUF2514 family protein</fullName>
    </recommendedName>
</protein>
<reference evidence="1" key="1">
    <citation type="submission" date="2005-08" db="EMBL/GenBank/DDBJ databases">
        <title>Complete sequence of Chromosome1 of Ralstonia eutropha JMP134.</title>
        <authorList>
            <person name="Copeland A."/>
            <person name="Lucas S."/>
            <person name="Lapidus A."/>
            <person name="Barry K."/>
            <person name="Detter J.C."/>
            <person name="Glavina T."/>
            <person name="Hammon N."/>
            <person name="Israni S."/>
            <person name="Pitluck S."/>
            <person name="Goltsman E."/>
            <person name="Martinez M."/>
            <person name="Schmutz J."/>
            <person name="Larimer F."/>
            <person name="Land M."/>
            <person name="Lykidis A."/>
            <person name="Richardson P."/>
        </authorList>
    </citation>
    <scope>NUCLEOTIDE SEQUENCE</scope>
    <source>
        <strain evidence="1">JMP134</strain>
    </source>
</reference>
<name>Q46YK2_CUPPJ</name>
<dbReference type="AlphaFoldDB" id="Q46YK2"/>
<dbReference type="KEGG" id="reu:Reut_A2419"/>
<sequence length="171" mass="17915">MNILDPRLWLAAIVGMALAFGGGRLVQSRADAKKYDAERTKAALSAAVDQVKATDRARAEEQRRTAAQTEIANAAKKDADTARADALAAGDAAERLRQRVNELLAAARAGKDTAAAGGGQDKPGGDPLDVLVDVLGRSDRTSGILADYADRLKVAGLSCERNYDALTQAVP</sequence>
<dbReference type="HOGENOM" id="CLU_128652_1_0_4"/>
<dbReference type="eggNOG" id="ENOG50337UT">
    <property type="taxonomic scope" value="Bacteria"/>
</dbReference>
<dbReference type="Pfam" id="PF10721">
    <property type="entry name" value="DUF2514"/>
    <property type="match status" value="1"/>
</dbReference>